<organism evidence="9 10">
    <name type="scientific">Allacma fusca</name>
    <dbReference type="NCBI Taxonomy" id="39272"/>
    <lineage>
        <taxon>Eukaryota</taxon>
        <taxon>Metazoa</taxon>
        <taxon>Ecdysozoa</taxon>
        <taxon>Arthropoda</taxon>
        <taxon>Hexapoda</taxon>
        <taxon>Collembola</taxon>
        <taxon>Symphypleona</taxon>
        <taxon>Sminthuridae</taxon>
        <taxon>Allacma</taxon>
    </lineage>
</organism>
<gene>
    <name evidence="9" type="ORF">AFUS01_LOCUS38433</name>
</gene>
<dbReference type="GO" id="GO:0006633">
    <property type="term" value="P:fatty acid biosynthetic process"/>
    <property type="evidence" value="ECO:0007669"/>
    <property type="project" value="UniProtKB-KW"/>
</dbReference>
<keyword evidence="6" id="KW-0443">Lipid metabolism</keyword>
<keyword evidence="4" id="KW-0521">NADP</keyword>
<dbReference type="PANTHER" id="PTHR43775">
    <property type="entry name" value="FATTY ACID SYNTHASE"/>
    <property type="match status" value="1"/>
</dbReference>
<feature type="non-terminal residue" evidence="9">
    <location>
        <position position="123"/>
    </location>
</feature>
<name>A0A8J2PP23_9HEXA</name>
<keyword evidence="7" id="KW-0275">Fatty acid biosynthesis</keyword>
<evidence type="ECO:0000313" key="9">
    <source>
        <dbReference type="EMBL" id="CAG7828508.1"/>
    </source>
</evidence>
<evidence type="ECO:0000313" key="10">
    <source>
        <dbReference type="Proteomes" id="UP000708208"/>
    </source>
</evidence>
<dbReference type="GO" id="GO:0004312">
    <property type="term" value="F:fatty acid synthase activity"/>
    <property type="evidence" value="ECO:0007669"/>
    <property type="project" value="TreeGrafter"/>
</dbReference>
<evidence type="ECO:0000256" key="1">
    <source>
        <dbReference type="ARBA" id="ARBA00022450"/>
    </source>
</evidence>
<dbReference type="PANTHER" id="PTHR43775:SF7">
    <property type="entry name" value="FATTY ACID SYNTHASE"/>
    <property type="match status" value="1"/>
</dbReference>
<protein>
    <submittedName>
        <fullName evidence="9">Uncharacterized protein</fullName>
    </submittedName>
</protein>
<evidence type="ECO:0000256" key="8">
    <source>
        <dbReference type="ARBA" id="ARBA00023268"/>
    </source>
</evidence>
<keyword evidence="1" id="KW-0596">Phosphopantetheine</keyword>
<proteinExistence type="predicted"/>
<dbReference type="Proteomes" id="UP000708208">
    <property type="component" value="Unassembled WGS sequence"/>
</dbReference>
<keyword evidence="10" id="KW-1185">Reference proteome</keyword>
<dbReference type="AlphaFoldDB" id="A0A8J2PP23"/>
<evidence type="ECO:0000256" key="6">
    <source>
        <dbReference type="ARBA" id="ARBA00023098"/>
    </source>
</evidence>
<keyword evidence="3" id="KW-0276">Fatty acid metabolism</keyword>
<keyword evidence="2" id="KW-0444">Lipid biosynthesis</keyword>
<keyword evidence="8" id="KW-0511">Multifunctional enzyme</keyword>
<dbReference type="EMBL" id="CAJVCH010547820">
    <property type="protein sequence ID" value="CAG7828508.1"/>
    <property type="molecule type" value="Genomic_DNA"/>
</dbReference>
<sequence length="123" mass="13563">MSILAKGISIFGILADEYIGSASKKDVDELQSYIRDGMKTGAIKPLSYHVFKHDQLENAFRFMAQGKHIGKVLVQIKLKDSMPTVVSAIPRTYFGTDKSWIIVGGLGGMGFELANWIVERGGR</sequence>
<evidence type="ECO:0000256" key="2">
    <source>
        <dbReference type="ARBA" id="ARBA00022516"/>
    </source>
</evidence>
<keyword evidence="5" id="KW-0560">Oxidoreductase</keyword>
<evidence type="ECO:0000256" key="7">
    <source>
        <dbReference type="ARBA" id="ARBA00023160"/>
    </source>
</evidence>
<dbReference type="InterPro" id="IPR050091">
    <property type="entry name" value="PKS_NRPS_Biosynth_Enz"/>
</dbReference>
<dbReference type="GO" id="GO:0016491">
    <property type="term" value="F:oxidoreductase activity"/>
    <property type="evidence" value="ECO:0007669"/>
    <property type="project" value="UniProtKB-KW"/>
</dbReference>
<dbReference type="OrthoDB" id="6927909at2759"/>
<evidence type="ECO:0000256" key="5">
    <source>
        <dbReference type="ARBA" id="ARBA00023002"/>
    </source>
</evidence>
<accession>A0A8J2PP23</accession>
<evidence type="ECO:0000256" key="3">
    <source>
        <dbReference type="ARBA" id="ARBA00022832"/>
    </source>
</evidence>
<evidence type="ECO:0000256" key="4">
    <source>
        <dbReference type="ARBA" id="ARBA00022857"/>
    </source>
</evidence>
<reference evidence="9" key="1">
    <citation type="submission" date="2021-06" db="EMBL/GenBank/DDBJ databases">
        <authorList>
            <person name="Hodson N. C."/>
            <person name="Mongue J. A."/>
            <person name="Jaron S. K."/>
        </authorList>
    </citation>
    <scope>NUCLEOTIDE SEQUENCE</scope>
</reference>
<comment type="caution">
    <text evidence="9">The sequence shown here is derived from an EMBL/GenBank/DDBJ whole genome shotgun (WGS) entry which is preliminary data.</text>
</comment>